<dbReference type="InterPro" id="IPR004839">
    <property type="entry name" value="Aminotransferase_I/II_large"/>
</dbReference>
<keyword evidence="3" id="KW-0805">Transcription regulation</keyword>
<evidence type="ECO:0000256" key="3">
    <source>
        <dbReference type="ARBA" id="ARBA00023015"/>
    </source>
</evidence>
<keyword evidence="5" id="KW-0804">Transcription</keyword>
<dbReference type="CDD" id="cd07377">
    <property type="entry name" value="WHTH_GntR"/>
    <property type="match status" value="1"/>
</dbReference>
<proteinExistence type="inferred from homology"/>
<dbReference type="Gene3D" id="3.40.640.10">
    <property type="entry name" value="Type I PLP-dependent aspartate aminotransferase-like (Major domain)"/>
    <property type="match status" value="1"/>
</dbReference>
<reference evidence="7 8" key="1">
    <citation type="submission" date="2024-09" db="EMBL/GenBank/DDBJ databases">
        <authorList>
            <person name="Sun Q."/>
            <person name="Mori K."/>
        </authorList>
    </citation>
    <scope>NUCLEOTIDE SEQUENCE [LARGE SCALE GENOMIC DNA]</scope>
    <source>
        <strain evidence="7 8">KCTC 23076</strain>
    </source>
</reference>
<dbReference type="GO" id="GO:0008483">
    <property type="term" value="F:transaminase activity"/>
    <property type="evidence" value="ECO:0007669"/>
    <property type="project" value="UniProtKB-KW"/>
</dbReference>
<feature type="domain" description="HTH gntR-type" evidence="6">
    <location>
        <begin position="22"/>
        <end position="90"/>
    </location>
</feature>
<gene>
    <name evidence="7" type="ORF">ACFFGH_19695</name>
</gene>
<comment type="caution">
    <text evidence="7">The sequence shown here is derived from an EMBL/GenBank/DDBJ whole genome shotgun (WGS) entry which is preliminary data.</text>
</comment>
<dbReference type="InterPro" id="IPR015421">
    <property type="entry name" value="PyrdxlP-dep_Trfase_major"/>
</dbReference>
<keyword evidence="4" id="KW-0238">DNA-binding</keyword>
<dbReference type="Pfam" id="PF00392">
    <property type="entry name" value="GntR"/>
    <property type="match status" value="1"/>
</dbReference>
<evidence type="ECO:0000256" key="4">
    <source>
        <dbReference type="ARBA" id="ARBA00023125"/>
    </source>
</evidence>
<dbReference type="PANTHER" id="PTHR46577:SF1">
    <property type="entry name" value="HTH-TYPE TRANSCRIPTIONAL REGULATORY PROTEIN GABR"/>
    <property type="match status" value="1"/>
</dbReference>
<organism evidence="7 8">
    <name type="scientific">Lysobacter korlensis</name>
    <dbReference type="NCBI Taxonomy" id="553636"/>
    <lineage>
        <taxon>Bacteria</taxon>
        <taxon>Pseudomonadati</taxon>
        <taxon>Pseudomonadota</taxon>
        <taxon>Gammaproteobacteria</taxon>
        <taxon>Lysobacterales</taxon>
        <taxon>Lysobacteraceae</taxon>
        <taxon>Lysobacter</taxon>
    </lineage>
</organism>
<comment type="similarity">
    <text evidence="1">In the C-terminal section; belongs to the class-I pyridoxal-phosphate-dependent aminotransferase family.</text>
</comment>
<dbReference type="SMART" id="SM00345">
    <property type="entry name" value="HTH_GNTR"/>
    <property type="match status" value="1"/>
</dbReference>
<dbReference type="Proteomes" id="UP001589896">
    <property type="component" value="Unassembled WGS sequence"/>
</dbReference>
<keyword evidence="7" id="KW-0032">Aminotransferase</keyword>
<keyword evidence="2" id="KW-0663">Pyridoxal phosphate</keyword>
<keyword evidence="7" id="KW-0808">Transferase</keyword>
<dbReference type="InterPro" id="IPR051446">
    <property type="entry name" value="HTH_trans_reg/aminotransferase"/>
</dbReference>
<dbReference type="EMBL" id="JBHLTG010000005">
    <property type="protein sequence ID" value="MFC0680065.1"/>
    <property type="molecule type" value="Genomic_DNA"/>
</dbReference>
<dbReference type="CDD" id="cd00609">
    <property type="entry name" value="AAT_like"/>
    <property type="match status" value="1"/>
</dbReference>
<evidence type="ECO:0000313" key="8">
    <source>
        <dbReference type="Proteomes" id="UP001589896"/>
    </source>
</evidence>
<dbReference type="InterPro" id="IPR036388">
    <property type="entry name" value="WH-like_DNA-bd_sf"/>
</dbReference>
<accession>A0ABV6RSV8</accession>
<keyword evidence="8" id="KW-1185">Reference proteome</keyword>
<dbReference type="Gene3D" id="1.10.10.10">
    <property type="entry name" value="Winged helix-like DNA-binding domain superfamily/Winged helix DNA-binding domain"/>
    <property type="match status" value="1"/>
</dbReference>
<evidence type="ECO:0000259" key="6">
    <source>
        <dbReference type="PROSITE" id="PS50949"/>
    </source>
</evidence>
<dbReference type="RefSeq" id="WP_386671470.1">
    <property type="nucleotide sequence ID" value="NZ_JBHLTG010000005.1"/>
</dbReference>
<evidence type="ECO:0000256" key="5">
    <source>
        <dbReference type="ARBA" id="ARBA00023163"/>
    </source>
</evidence>
<dbReference type="SUPFAM" id="SSF53383">
    <property type="entry name" value="PLP-dependent transferases"/>
    <property type="match status" value="1"/>
</dbReference>
<dbReference type="Pfam" id="PF00155">
    <property type="entry name" value="Aminotran_1_2"/>
    <property type="match status" value="1"/>
</dbReference>
<evidence type="ECO:0000256" key="2">
    <source>
        <dbReference type="ARBA" id="ARBA00022898"/>
    </source>
</evidence>
<name>A0ABV6RSV8_9GAMM</name>
<dbReference type="PANTHER" id="PTHR46577">
    <property type="entry name" value="HTH-TYPE TRANSCRIPTIONAL REGULATORY PROTEIN GABR"/>
    <property type="match status" value="1"/>
</dbReference>
<evidence type="ECO:0000256" key="1">
    <source>
        <dbReference type="ARBA" id="ARBA00005384"/>
    </source>
</evidence>
<sequence length="475" mass="51624">MESRTNTVGWGLFVELDRESSIPAHVQLEVAIRDGIRTGRLKGESVVPSSRRLAQDLGLSRGVVVEAYQQLTAEGYLISQAGGYTRVASGVTRAGASPGKGAAQPASTEEKHLLDFRYGRPDVTQFPRAAWLRSLRKVLTESPHDRLNYLDGRGAPELRAALADYLNRVRGTWATPDNVVACNGFAQAVALIMPVIASNGVRRLAVEDPSDGDAVRIARAAGLEVVGIPVTPDGIDVAALARSEADAILVTPAHQFPTGCVLSSEARTRLLAWANDRNALILEDDYDAEYRYDETPVGALHGLAPDRVLYAGTASKTLAPGLRLGWMVVPDRLVDAIAALKVEVDRGSPVIDQLAFAEFLRNGDFDRHLRRMRPIYRRRRDVLIDAMNEQVPELDPVGIAAGLHIFAWLPPDLPEVEVIAAARRRGLMVAGIHDYRHGTEDRGGLLLGYAKLQEDMIRRGVGIVRRALDDVLGGG</sequence>
<dbReference type="InterPro" id="IPR036390">
    <property type="entry name" value="WH_DNA-bd_sf"/>
</dbReference>
<dbReference type="PRINTS" id="PR00035">
    <property type="entry name" value="HTHGNTR"/>
</dbReference>
<dbReference type="InterPro" id="IPR000524">
    <property type="entry name" value="Tscrpt_reg_HTH_GntR"/>
</dbReference>
<dbReference type="InterPro" id="IPR015424">
    <property type="entry name" value="PyrdxlP-dep_Trfase"/>
</dbReference>
<evidence type="ECO:0000313" key="7">
    <source>
        <dbReference type="EMBL" id="MFC0680065.1"/>
    </source>
</evidence>
<protein>
    <submittedName>
        <fullName evidence="7">PLP-dependent aminotransferase family protein</fullName>
    </submittedName>
</protein>
<dbReference type="SUPFAM" id="SSF46785">
    <property type="entry name" value="Winged helix' DNA-binding domain"/>
    <property type="match status" value="1"/>
</dbReference>
<dbReference type="PROSITE" id="PS50949">
    <property type="entry name" value="HTH_GNTR"/>
    <property type="match status" value="1"/>
</dbReference>